<accession>A0ABV3GTU4</accession>
<evidence type="ECO:0000313" key="2">
    <source>
        <dbReference type="Proteomes" id="UP001551675"/>
    </source>
</evidence>
<organism evidence="1 2">
    <name type="scientific">Microtetraspora glauca</name>
    <dbReference type="NCBI Taxonomy" id="1996"/>
    <lineage>
        <taxon>Bacteria</taxon>
        <taxon>Bacillati</taxon>
        <taxon>Actinomycetota</taxon>
        <taxon>Actinomycetes</taxon>
        <taxon>Streptosporangiales</taxon>
        <taxon>Streptosporangiaceae</taxon>
        <taxon>Microtetraspora</taxon>
    </lineage>
</organism>
<protein>
    <submittedName>
        <fullName evidence="1">Uncharacterized protein</fullName>
    </submittedName>
</protein>
<reference evidence="1 2" key="1">
    <citation type="submission" date="2024-06" db="EMBL/GenBank/DDBJ databases">
        <title>The Natural Products Discovery Center: Release of the First 8490 Sequenced Strains for Exploring Actinobacteria Biosynthetic Diversity.</title>
        <authorList>
            <person name="Kalkreuter E."/>
            <person name="Kautsar S.A."/>
            <person name="Yang D."/>
            <person name="Bader C.D."/>
            <person name="Teijaro C.N."/>
            <person name="Fluegel L."/>
            <person name="Davis C.M."/>
            <person name="Simpson J.R."/>
            <person name="Lauterbach L."/>
            <person name="Steele A.D."/>
            <person name="Gui C."/>
            <person name="Meng S."/>
            <person name="Li G."/>
            <person name="Viehrig K."/>
            <person name="Ye F."/>
            <person name="Su P."/>
            <person name="Kiefer A.F."/>
            <person name="Nichols A."/>
            <person name="Cepeda A.J."/>
            <person name="Yan W."/>
            <person name="Fan B."/>
            <person name="Jiang Y."/>
            <person name="Adhikari A."/>
            <person name="Zheng C.-J."/>
            <person name="Schuster L."/>
            <person name="Cowan T.M."/>
            <person name="Smanski M.J."/>
            <person name="Chevrette M.G."/>
            <person name="De Carvalho L.P.S."/>
            <person name="Shen B."/>
        </authorList>
    </citation>
    <scope>NUCLEOTIDE SEQUENCE [LARGE SCALE GENOMIC DNA]</scope>
    <source>
        <strain evidence="1 2">NPDC050100</strain>
    </source>
</reference>
<comment type="caution">
    <text evidence="1">The sequence shown here is derived from an EMBL/GenBank/DDBJ whole genome shotgun (WGS) entry which is preliminary data.</text>
</comment>
<sequence length="98" mass="11136">MGISYKVQEYGGTVVASGERYLTATMVEALDPVVYPMLGHICPYDDTMFNSWQVHTLIKELHHIPDSHPLDPTIREDLRALCDAVLAKPHRQLWFIGD</sequence>
<proteinExistence type="predicted"/>
<dbReference type="EMBL" id="JBFALK010000042">
    <property type="protein sequence ID" value="MEV0975055.1"/>
    <property type="molecule type" value="Genomic_DNA"/>
</dbReference>
<gene>
    <name evidence="1" type="ORF">AB0I59_41240</name>
</gene>
<name>A0ABV3GTU4_MICGL</name>
<evidence type="ECO:0000313" key="1">
    <source>
        <dbReference type="EMBL" id="MEV0975055.1"/>
    </source>
</evidence>
<keyword evidence="2" id="KW-1185">Reference proteome</keyword>
<dbReference type="Proteomes" id="UP001551675">
    <property type="component" value="Unassembled WGS sequence"/>
</dbReference>
<dbReference type="RefSeq" id="WP_358142342.1">
    <property type="nucleotide sequence ID" value="NZ_JBFALK010000042.1"/>
</dbReference>